<feature type="compositionally biased region" description="Polar residues" evidence="5">
    <location>
        <begin position="1040"/>
        <end position="1051"/>
    </location>
</feature>
<feature type="compositionally biased region" description="Low complexity" evidence="5">
    <location>
        <begin position="286"/>
        <end position="300"/>
    </location>
</feature>
<feature type="region of interest" description="Disordered" evidence="5">
    <location>
        <begin position="1093"/>
        <end position="1117"/>
    </location>
</feature>
<keyword evidence="3" id="KW-0175">Coiled coil</keyword>
<dbReference type="InterPro" id="IPR035441">
    <property type="entry name" value="TFIIS/LEDGF_dom_sf"/>
</dbReference>
<feature type="region of interest" description="Disordered" evidence="5">
    <location>
        <begin position="1011"/>
        <end position="1063"/>
    </location>
</feature>
<feature type="compositionally biased region" description="Polar residues" evidence="5">
    <location>
        <begin position="710"/>
        <end position="723"/>
    </location>
</feature>
<feature type="compositionally biased region" description="Polar residues" evidence="5">
    <location>
        <begin position="650"/>
        <end position="673"/>
    </location>
</feature>
<organism evidence="7 8">
    <name type="scientific">Trichobilharzia regenti</name>
    <name type="common">Nasal bird schistosome</name>
    <dbReference type="NCBI Taxonomy" id="157069"/>
    <lineage>
        <taxon>Eukaryota</taxon>
        <taxon>Metazoa</taxon>
        <taxon>Spiralia</taxon>
        <taxon>Lophotrochozoa</taxon>
        <taxon>Platyhelminthes</taxon>
        <taxon>Trematoda</taxon>
        <taxon>Digenea</taxon>
        <taxon>Strigeidida</taxon>
        <taxon>Schistosomatoidea</taxon>
        <taxon>Schistosomatidae</taxon>
        <taxon>Trichobilharzia</taxon>
    </lineage>
</organism>
<dbReference type="InterPro" id="IPR000313">
    <property type="entry name" value="PWWP_dom"/>
</dbReference>
<feature type="region of interest" description="Disordered" evidence="5">
    <location>
        <begin position="286"/>
        <end position="309"/>
    </location>
</feature>
<feature type="region of interest" description="Disordered" evidence="5">
    <location>
        <begin position="975"/>
        <end position="995"/>
    </location>
</feature>
<reference evidence="7" key="1">
    <citation type="submission" date="2022-06" db="EMBL/GenBank/DDBJ databases">
        <authorList>
            <person name="Berger JAMES D."/>
            <person name="Berger JAMES D."/>
        </authorList>
    </citation>
    <scope>NUCLEOTIDE SEQUENCE [LARGE SCALE GENOMIC DNA]</scope>
</reference>
<dbReference type="Pfam" id="PF11467">
    <property type="entry name" value="LEDGF"/>
    <property type="match status" value="1"/>
</dbReference>
<feature type="compositionally biased region" description="Acidic residues" evidence="5">
    <location>
        <begin position="766"/>
        <end position="777"/>
    </location>
</feature>
<evidence type="ECO:0000256" key="4">
    <source>
        <dbReference type="ARBA" id="ARBA00023242"/>
    </source>
</evidence>
<sequence length="1305" mass="145387">MAYSPGDKIFAKVKGHPHWPSRINLLPEDVQIPKGKYPIFFYGTHEVYFLAPKDIFPYEKFKHKYAVPRNKAVFREGLREIEEDPDVLLYKKDPAAEAFLSRFYSFKRECENTSQVSLQTPVVAEKPNKKRSNPTSAETEHSRPAKRRHTEPLKETAPVNNRSRSSLTNKSSLRKSGRLSSSASVDDVKSPAQSVARQPEEQAPRVSSLRLRIRKNSTGLRFSPDYISHSSPSTPGSAVTLEARNVEPEQPQSPCSDGLKIIIRQNTALSPFVSIEEKTKARPIVSVTPTPNTTSVSSVNQAKVNRPRSTAVVTPLLRNILPELSDDSSDSGVSKTVENSKTYSTGKKGKQQSAIEDECAKNSQDSDHSIQPRTSIRLRKKYLKRRRDSSDLSAFFDGDDSPKASPTTSPRLSSKNWQKNTVVGLNSKSADVTTSSIRGSNSVDDTKHSVMSTPRNILCGSNDEDIKDKEQQLKDLDTEERLLLIDRSIKSSLVQGHEDIATCVDRLEFLDKMAVSLPIMARCWTVVETIRKCRRYKRSLEVKIAAQKVFNKFLQLYATADKHELDLAHAELVKHQQHHVKKHSAGLNKYDASDDTESTSMASVPPYTGPKTMADLFQLTSRPTKDIVHDNNNNNNINTSSSKIIHSETVKSNSETLQSPSSVDATPNSSQANERYDVSMTVTSSSSSSSVPINRDSETVVVSTMYKSQSPLIPSSDEVNNQPDVCIRDIPLPEDAPISSTHSQQSTKSPTDDAANDAIDSPTIDDMNDLDVLDEYEEQKGSSVRIQKVDGTSPSRHTSSESDNFLKANNISQLIPSRPNLFTMGTPIPDCGQPTAYSGVHPPPPRPLITNNPQYPYPVFQGVKMQNTQGSHTNLLPKFISSFNPYLRTNLEATPPQCSSRAYIPHSLHPSEDSPPLYKPYVPTRCDPDMILKAATDIPHIRHVTNNGIVPENSSYNRHLHSVLDCRNIPDMLNNISRETRTPPHGGRSPHALPHPLEHYQRYLNSALTTEDEANKGDASQQSSNNQLSSENVDTKSDKVNIQSSSSVNDNSGEEIPFVPSSTEDLDTRIARIYDLAMRSKSKSQEAFCNNQADAQKSTPNPVISPPPPPPPLPTSQRILFTHRSQHPHPNMPSLLTSLSAQYKLGMSSRSHHPDNRNLEYRPRHLGSPSRIIQDNFGLPHFATSSPRHRPNSDPIAIGNNILPEIPYKDPSHQQIKMSSLPDPGIRYPGNTTEFMHPSMNSFPRRPFVSHQHPLDPRRHSSIPPTHPKFPHPNSNRGNTNERPYSGRRRSGRDDDRDIYSMLGV</sequence>
<feature type="compositionally biased region" description="Low complexity" evidence="5">
    <location>
        <begin position="1020"/>
        <end position="1032"/>
    </location>
</feature>
<feature type="compositionally biased region" description="Basic and acidic residues" evidence="5">
    <location>
        <begin position="358"/>
        <end position="370"/>
    </location>
</feature>
<dbReference type="Gene3D" id="1.20.930.10">
    <property type="entry name" value="Conserved domain common to transcription factors TFIIS, elongin A, CRSP70"/>
    <property type="match status" value="1"/>
</dbReference>
<dbReference type="SMART" id="SM00293">
    <property type="entry name" value="PWWP"/>
    <property type="match status" value="1"/>
</dbReference>
<comment type="similarity">
    <text evidence="2">Belongs to the HDGF family.</text>
</comment>
<feature type="region of interest" description="Disordered" evidence="5">
    <location>
        <begin position="1236"/>
        <end position="1305"/>
    </location>
</feature>
<feature type="region of interest" description="Disordered" evidence="5">
    <location>
        <begin position="580"/>
        <end position="608"/>
    </location>
</feature>
<feature type="region of interest" description="Disordered" evidence="5">
    <location>
        <begin position="116"/>
        <end position="212"/>
    </location>
</feature>
<dbReference type="PANTHER" id="PTHR12550:SF70">
    <property type="entry name" value="JIL-1 ANCHORING AND STABILIZING PROTEIN, ISOFORM A"/>
    <property type="match status" value="1"/>
</dbReference>
<feature type="compositionally biased region" description="Pro residues" evidence="5">
    <location>
        <begin position="1103"/>
        <end position="1114"/>
    </location>
</feature>
<feature type="compositionally biased region" description="Low complexity" evidence="5">
    <location>
        <begin position="678"/>
        <end position="691"/>
    </location>
</feature>
<feature type="compositionally biased region" description="Polar residues" evidence="5">
    <location>
        <begin position="1273"/>
        <end position="1283"/>
    </location>
</feature>
<evidence type="ECO:0000256" key="3">
    <source>
        <dbReference type="ARBA" id="ARBA00023054"/>
    </source>
</evidence>
<feature type="compositionally biased region" description="Polar residues" evidence="5">
    <location>
        <begin position="404"/>
        <end position="419"/>
    </location>
</feature>
<keyword evidence="4" id="KW-0539">Nucleus</keyword>
<dbReference type="InterPro" id="IPR021567">
    <property type="entry name" value="LEDGF_IBD"/>
</dbReference>
<dbReference type="CDD" id="cd05834">
    <property type="entry name" value="PWWP_HRP"/>
    <property type="match status" value="1"/>
</dbReference>
<evidence type="ECO:0000259" key="6">
    <source>
        <dbReference type="PROSITE" id="PS50812"/>
    </source>
</evidence>
<reference evidence="8" key="2">
    <citation type="submission" date="2023-11" db="UniProtKB">
        <authorList>
            <consortium name="WormBaseParasite"/>
        </authorList>
    </citation>
    <scope>IDENTIFICATION</scope>
</reference>
<dbReference type="SUPFAM" id="SSF63748">
    <property type="entry name" value="Tudor/PWWP/MBT"/>
    <property type="match status" value="1"/>
</dbReference>
<feature type="domain" description="PWWP" evidence="6">
    <location>
        <begin position="5"/>
        <end position="61"/>
    </location>
</feature>
<evidence type="ECO:0000313" key="8">
    <source>
        <dbReference type="WBParaSite" id="TREG1_39560.1"/>
    </source>
</evidence>
<evidence type="ECO:0000313" key="7">
    <source>
        <dbReference type="Proteomes" id="UP000050795"/>
    </source>
</evidence>
<name>A0AA85JJ76_TRIRE</name>
<dbReference type="Proteomes" id="UP000050795">
    <property type="component" value="Unassembled WGS sequence"/>
</dbReference>
<dbReference type="GO" id="GO:0005634">
    <property type="term" value="C:nucleus"/>
    <property type="evidence" value="ECO:0007669"/>
    <property type="project" value="UniProtKB-SubCell"/>
</dbReference>
<feature type="compositionally biased region" description="Polar residues" evidence="5">
    <location>
        <begin position="781"/>
        <end position="805"/>
    </location>
</feature>
<accession>A0AA85JJ76</accession>
<feature type="region of interest" description="Disordered" evidence="5">
    <location>
        <begin position="710"/>
        <end position="805"/>
    </location>
</feature>
<feature type="compositionally biased region" description="Polar residues" evidence="5">
    <location>
        <begin position="433"/>
        <end position="455"/>
    </location>
</feature>
<dbReference type="WBParaSite" id="TREG1_39560.1">
    <property type="protein sequence ID" value="TREG1_39560.1"/>
    <property type="gene ID" value="TREG1_39560"/>
</dbReference>
<feature type="region of interest" description="Disordered" evidence="5">
    <location>
        <begin position="648"/>
        <end position="695"/>
    </location>
</feature>
<feature type="compositionally biased region" description="Basic residues" evidence="5">
    <location>
        <begin position="376"/>
        <end position="387"/>
    </location>
</feature>
<dbReference type="PANTHER" id="PTHR12550">
    <property type="entry name" value="HEPATOMA-DERIVED GROWTH FACTOR-RELATED"/>
    <property type="match status" value="1"/>
</dbReference>
<dbReference type="SUPFAM" id="SSF140576">
    <property type="entry name" value="HIV integrase-binding domain"/>
    <property type="match status" value="1"/>
</dbReference>
<feature type="region of interest" description="Disordered" evidence="5">
    <location>
        <begin position="322"/>
        <end position="419"/>
    </location>
</feature>
<keyword evidence="7" id="KW-1185">Reference proteome</keyword>
<comment type="subcellular location">
    <subcellularLocation>
        <location evidence="1">Nucleus</location>
    </subcellularLocation>
</comment>
<feature type="compositionally biased region" description="Polar residues" evidence="5">
    <location>
        <begin position="330"/>
        <end position="345"/>
    </location>
</feature>
<feature type="compositionally biased region" description="Polar residues" evidence="5">
    <location>
        <begin position="738"/>
        <end position="749"/>
    </location>
</feature>
<dbReference type="PROSITE" id="PS50812">
    <property type="entry name" value="PWWP"/>
    <property type="match status" value="1"/>
</dbReference>
<protein>
    <recommendedName>
        <fullName evidence="6">PWWP domain-containing protein</fullName>
    </recommendedName>
</protein>
<feature type="compositionally biased region" description="Polar residues" evidence="5">
    <location>
        <begin position="158"/>
        <end position="169"/>
    </location>
</feature>
<dbReference type="Pfam" id="PF00855">
    <property type="entry name" value="PWWP"/>
    <property type="match status" value="1"/>
</dbReference>
<dbReference type="InterPro" id="IPR036218">
    <property type="entry name" value="HIVI-bd_sf"/>
</dbReference>
<feature type="region of interest" description="Disordered" evidence="5">
    <location>
        <begin position="433"/>
        <end position="462"/>
    </location>
</feature>
<evidence type="ECO:0000256" key="5">
    <source>
        <dbReference type="SAM" id="MobiDB-lite"/>
    </source>
</evidence>
<dbReference type="Gene3D" id="2.30.30.140">
    <property type="match status" value="1"/>
</dbReference>
<evidence type="ECO:0000256" key="2">
    <source>
        <dbReference type="ARBA" id="ARBA00005309"/>
    </source>
</evidence>
<evidence type="ECO:0000256" key="1">
    <source>
        <dbReference type="ARBA" id="ARBA00004123"/>
    </source>
</evidence>
<proteinExistence type="inferred from homology"/>